<dbReference type="Pfam" id="PF00126">
    <property type="entry name" value="HTH_1"/>
    <property type="match status" value="1"/>
</dbReference>
<dbReference type="GO" id="GO:0003700">
    <property type="term" value="F:DNA-binding transcription factor activity"/>
    <property type="evidence" value="ECO:0007669"/>
    <property type="project" value="InterPro"/>
</dbReference>
<dbReference type="InterPro" id="IPR036388">
    <property type="entry name" value="WH-like_DNA-bd_sf"/>
</dbReference>
<dbReference type="SUPFAM" id="SSF53850">
    <property type="entry name" value="Periplasmic binding protein-like II"/>
    <property type="match status" value="1"/>
</dbReference>
<dbReference type="Proteomes" id="UP000293764">
    <property type="component" value="Unassembled WGS sequence"/>
</dbReference>
<dbReference type="InterPro" id="IPR000847">
    <property type="entry name" value="LysR_HTH_N"/>
</dbReference>
<keyword evidence="8" id="KW-1185">Reference proteome</keyword>
<dbReference type="EMBL" id="SDWW01000039">
    <property type="protein sequence ID" value="RYV50223.1"/>
    <property type="molecule type" value="Genomic_DNA"/>
</dbReference>
<accession>A0A4Q5MZ60</accession>
<dbReference type="InterPro" id="IPR005119">
    <property type="entry name" value="LysR_subst-bd"/>
</dbReference>
<dbReference type="GO" id="GO:0003677">
    <property type="term" value="F:DNA binding"/>
    <property type="evidence" value="ECO:0007669"/>
    <property type="project" value="UniProtKB-KW"/>
</dbReference>
<feature type="compositionally biased region" description="Basic residues" evidence="5">
    <location>
        <begin position="330"/>
        <end position="343"/>
    </location>
</feature>
<dbReference type="GO" id="GO:0032993">
    <property type="term" value="C:protein-DNA complex"/>
    <property type="evidence" value="ECO:0007669"/>
    <property type="project" value="TreeGrafter"/>
</dbReference>
<evidence type="ECO:0000256" key="4">
    <source>
        <dbReference type="ARBA" id="ARBA00023163"/>
    </source>
</evidence>
<evidence type="ECO:0000256" key="5">
    <source>
        <dbReference type="SAM" id="MobiDB-lite"/>
    </source>
</evidence>
<dbReference type="InterPro" id="IPR036390">
    <property type="entry name" value="WH_DNA-bd_sf"/>
</dbReference>
<dbReference type="FunFam" id="1.10.10.10:FF:000001">
    <property type="entry name" value="LysR family transcriptional regulator"/>
    <property type="match status" value="1"/>
</dbReference>
<dbReference type="PROSITE" id="PS50931">
    <property type="entry name" value="HTH_LYSR"/>
    <property type="match status" value="1"/>
</dbReference>
<dbReference type="PANTHER" id="PTHR30346">
    <property type="entry name" value="TRANSCRIPTIONAL DUAL REGULATOR HCAR-RELATED"/>
    <property type="match status" value="1"/>
</dbReference>
<dbReference type="Pfam" id="PF03466">
    <property type="entry name" value="LysR_substrate"/>
    <property type="match status" value="1"/>
</dbReference>
<feature type="region of interest" description="Disordered" evidence="5">
    <location>
        <begin position="285"/>
        <end position="343"/>
    </location>
</feature>
<dbReference type="Gene3D" id="3.40.190.10">
    <property type="entry name" value="Periplasmic binding protein-like II"/>
    <property type="match status" value="2"/>
</dbReference>
<feature type="domain" description="HTH lysR-type" evidence="6">
    <location>
        <begin position="1"/>
        <end position="60"/>
    </location>
</feature>
<evidence type="ECO:0000313" key="7">
    <source>
        <dbReference type="EMBL" id="RYV50223.1"/>
    </source>
</evidence>
<name>A0A4Q5MZ60_9MICO</name>
<feature type="compositionally biased region" description="Low complexity" evidence="5">
    <location>
        <begin position="297"/>
        <end position="314"/>
    </location>
</feature>
<evidence type="ECO:0000256" key="2">
    <source>
        <dbReference type="ARBA" id="ARBA00023015"/>
    </source>
</evidence>
<dbReference type="PANTHER" id="PTHR30346:SF0">
    <property type="entry name" value="HCA OPERON TRANSCRIPTIONAL ACTIVATOR HCAR"/>
    <property type="match status" value="1"/>
</dbReference>
<evidence type="ECO:0000256" key="3">
    <source>
        <dbReference type="ARBA" id="ARBA00023125"/>
    </source>
</evidence>
<dbReference type="OrthoDB" id="3636008at2"/>
<organism evidence="7 8">
    <name type="scientific">Pengzhenrongella frigida</name>
    <dbReference type="NCBI Taxonomy" id="1259133"/>
    <lineage>
        <taxon>Bacteria</taxon>
        <taxon>Bacillati</taxon>
        <taxon>Actinomycetota</taxon>
        <taxon>Actinomycetes</taxon>
        <taxon>Micrococcales</taxon>
        <taxon>Pengzhenrongella</taxon>
    </lineage>
</organism>
<keyword evidence="3" id="KW-0238">DNA-binding</keyword>
<dbReference type="PRINTS" id="PR00039">
    <property type="entry name" value="HTHLYSR"/>
</dbReference>
<evidence type="ECO:0000259" key="6">
    <source>
        <dbReference type="PROSITE" id="PS50931"/>
    </source>
</evidence>
<dbReference type="AlphaFoldDB" id="A0A4Q5MZ60"/>
<protein>
    <submittedName>
        <fullName evidence="7">LysR family transcriptional regulator</fullName>
    </submittedName>
</protein>
<dbReference type="CDD" id="cd08414">
    <property type="entry name" value="PBP2_LTTR_aromatics_like"/>
    <property type="match status" value="1"/>
</dbReference>
<keyword evidence="2" id="KW-0805">Transcription regulation</keyword>
<comment type="similarity">
    <text evidence="1">Belongs to the LysR transcriptional regulatory family.</text>
</comment>
<dbReference type="SUPFAM" id="SSF46785">
    <property type="entry name" value="Winged helix' DNA-binding domain"/>
    <property type="match status" value="1"/>
</dbReference>
<evidence type="ECO:0000256" key="1">
    <source>
        <dbReference type="ARBA" id="ARBA00009437"/>
    </source>
</evidence>
<comment type="caution">
    <text evidence="7">The sequence shown here is derived from an EMBL/GenBank/DDBJ whole genome shotgun (WGS) entry which is preliminary data.</text>
</comment>
<evidence type="ECO:0000313" key="8">
    <source>
        <dbReference type="Proteomes" id="UP000293764"/>
    </source>
</evidence>
<reference evidence="7 8" key="1">
    <citation type="submission" date="2019-01" db="EMBL/GenBank/DDBJ databases">
        <title>Novel species of Cellulomonas.</title>
        <authorList>
            <person name="Liu Q."/>
            <person name="Xin Y.-H."/>
        </authorList>
    </citation>
    <scope>NUCLEOTIDE SEQUENCE [LARGE SCALE GENOMIC DNA]</scope>
    <source>
        <strain evidence="7 8">HLT2-17</strain>
    </source>
</reference>
<gene>
    <name evidence="7" type="ORF">EUA98_14755</name>
</gene>
<dbReference type="Gene3D" id="1.10.10.10">
    <property type="entry name" value="Winged helix-like DNA-binding domain superfamily/Winged helix DNA-binding domain"/>
    <property type="match status" value="1"/>
</dbReference>
<keyword evidence="4" id="KW-0804">Transcription</keyword>
<proteinExistence type="inferred from homology"/>
<sequence>MDVDLVRLRYLAAVADHLHFGRAAAALHVARPTVSRALLELEAELGVELFVRPSERTELTPAGVELLEQARLRIAQDDLAQAAPRSDDDAPEPFTIGIMPGVTVSKWTRLWADRKPDAPLKVVRTDVENQVSALHAGIVDVSFVRLPIAQAGLSTIALYAELPVVVVPKDHPATLLDMVTVADLVDEHLLQDPNTVPEWRDAAATGRTVERRPLPAMRTMADAVALVAAGIGVVIVPQSVARMNHRKDVTYLPVVDVAESHVALAWLADRTTPEIEEFIGIVRGRSAQSSRATPTPARDAGARSAEPAAGRSRASGGGGGAKRPAPSARKPAKAAPKSRRGRR</sequence>